<feature type="transmembrane region" description="Helical" evidence="1">
    <location>
        <begin position="118"/>
        <end position="142"/>
    </location>
</feature>
<dbReference type="RefSeq" id="WP_101642404.1">
    <property type="nucleotide sequence ID" value="NZ_PGUY01000037.1"/>
</dbReference>
<name>A0A2N5M5I4_9BACI</name>
<proteinExistence type="predicted"/>
<feature type="transmembrane region" description="Helical" evidence="1">
    <location>
        <begin position="214"/>
        <end position="237"/>
    </location>
</feature>
<protein>
    <submittedName>
        <fullName evidence="2">Uncharacterized protein</fullName>
    </submittedName>
</protein>
<keyword evidence="3" id="KW-1185">Reference proteome</keyword>
<feature type="transmembrane region" description="Helical" evidence="1">
    <location>
        <begin position="21"/>
        <end position="42"/>
    </location>
</feature>
<gene>
    <name evidence="2" type="ORF">CUU66_11905</name>
</gene>
<feature type="transmembrane region" description="Helical" evidence="1">
    <location>
        <begin position="75"/>
        <end position="97"/>
    </location>
</feature>
<accession>A0A2N5M5I4</accession>
<evidence type="ECO:0000313" key="2">
    <source>
        <dbReference type="EMBL" id="PLT29605.1"/>
    </source>
</evidence>
<dbReference type="EMBL" id="PGUY01000037">
    <property type="protein sequence ID" value="PLT29605.1"/>
    <property type="molecule type" value="Genomic_DNA"/>
</dbReference>
<evidence type="ECO:0000256" key="1">
    <source>
        <dbReference type="SAM" id="Phobius"/>
    </source>
</evidence>
<keyword evidence="1" id="KW-0812">Transmembrane</keyword>
<keyword evidence="1" id="KW-1133">Transmembrane helix</keyword>
<dbReference type="AlphaFoldDB" id="A0A2N5M5I4"/>
<reference evidence="2 3" key="1">
    <citation type="submission" date="2017-11" db="EMBL/GenBank/DDBJ databases">
        <title>Comparitive Functional Genomics of Dry Heat Resistant strains isolated from the Viking Spacecraft.</title>
        <authorList>
            <person name="Seuylemezian A."/>
            <person name="Cooper K."/>
            <person name="Vaishampayan P."/>
        </authorList>
    </citation>
    <scope>NUCLEOTIDE SEQUENCE [LARGE SCALE GENOMIC DNA]</scope>
    <source>
        <strain evidence="2 3">V1-29</strain>
    </source>
</reference>
<dbReference type="Proteomes" id="UP000234748">
    <property type="component" value="Unassembled WGS sequence"/>
</dbReference>
<feature type="transmembrane region" description="Helical" evidence="1">
    <location>
        <begin position="243"/>
        <end position="267"/>
    </location>
</feature>
<comment type="caution">
    <text evidence="2">The sequence shown here is derived from an EMBL/GenBank/DDBJ whole genome shotgun (WGS) entry which is preliminary data.</text>
</comment>
<keyword evidence="1" id="KW-0472">Membrane</keyword>
<sequence length="278" mass="31456">MNRFIKLLNFEINRFSKIYAALLAIIIVLQFIGVIVESNSYVQGADRMMMENRWTQEELIKNNGKAGFTLIMDSFWFAGPIAIAAAALIFYIFLIWYREWYGKNTFIYRLLMLPVSRYSIYFAKASAIFLMVLGLVGIQILLLPLENELFEAIVPADFRDVLAVKDLIHSNIITSTLIPATFTQFVLHYLAGLMAVFTLFTAILMERSYRLKGILLGIVYCAAVLAFFISPLIIPAVLDMGDFFYPVEFLVLEIILGLIASACSIVIGQKLLNKKVSV</sequence>
<evidence type="ECO:0000313" key="3">
    <source>
        <dbReference type="Proteomes" id="UP000234748"/>
    </source>
</evidence>
<dbReference type="OrthoDB" id="1751619at2"/>
<feature type="transmembrane region" description="Helical" evidence="1">
    <location>
        <begin position="186"/>
        <end position="205"/>
    </location>
</feature>
<organism evidence="2 3">
    <name type="scientific">Peribacillus deserti</name>
    <dbReference type="NCBI Taxonomy" id="673318"/>
    <lineage>
        <taxon>Bacteria</taxon>
        <taxon>Bacillati</taxon>
        <taxon>Bacillota</taxon>
        <taxon>Bacilli</taxon>
        <taxon>Bacillales</taxon>
        <taxon>Bacillaceae</taxon>
        <taxon>Peribacillus</taxon>
    </lineage>
</organism>